<sequence>MVFMMDLIRVLRILNCLLVRSRFELHVRMAGRNSIRNNIHSNRNADYTYLEKCLITDIKDVINNIMLAERLLNQCSISEEAELNMISRLEETWPIPPITSNLIIPVEIEKTFQRFKTFYRNKYPSRKPKLLYHLSKGELKANYLKTSRFYTFRELCQNTDIDHGLLSSIGWFMNTLEATVYRIIRGYRGIEHIRLIFKVKQILLLSNKFQPKTTDIKEEIEFLLERSM</sequence>
<evidence type="ECO:0000259" key="2">
    <source>
        <dbReference type="PROSITE" id="PS50069"/>
    </source>
</evidence>
<dbReference type="GO" id="GO:0031625">
    <property type="term" value="F:ubiquitin protein ligase binding"/>
    <property type="evidence" value="ECO:0007669"/>
    <property type="project" value="InterPro"/>
</dbReference>
<dbReference type="InterPro" id="IPR036317">
    <property type="entry name" value="Cullin_homology_sf"/>
</dbReference>
<gene>
    <name evidence="3" type="ORF">C1645_740476</name>
</gene>
<accession>A0A397SLM7</accession>
<evidence type="ECO:0000313" key="3">
    <source>
        <dbReference type="EMBL" id="RIA86938.1"/>
    </source>
</evidence>
<comment type="caution">
    <text evidence="3">The sequence shown here is derived from an EMBL/GenBank/DDBJ whole genome shotgun (WGS) entry which is preliminary data.</text>
</comment>
<organism evidence="3 4">
    <name type="scientific">Glomus cerebriforme</name>
    <dbReference type="NCBI Taxonomy" id="658196"/>
    <lineage>
        <taxon>Eukaryota</taxon>
        <taxon>Fungi</taxon>
        <taxon>Fungi incertae sedis</taxon>
        <taxon>Mucoromycota</taxon>
        <taxon>Glomeromycotina</taxon>
        <taxon>Glomeromycetes</taxon>
        <taxon>Glomerales</taxon>
        <taxon>Glomeraceae</taxon>
        <taxon>Glomus</taxon>
    </lineage>
</organism>
<evidence type="ECO:0000256" key="1">
    <source>
        <dbReference type="PROSITE-ProRule" id="PRU00330"/>
    </source>
</evidence>
<proteinExistence type="inferred from homology"/>
<dbReference type="SUPFAM" id="SSF75632">
    <property type="entry name" value="Cullin homology domain"/>
    <property type="match status" value="1"/>
</dbReference>
<dbReference type="PROSITE" id="PS50069">
    <property type="entry name" value="CULLIN_2"/>
    <property type="match status" value="1"/>
</dbReference>
<dbReference type="Pfam" id="PF26557">
    <property type="entry name" value="Cullin_AB"/>
    <property type="match status" value="1"/>
</dbReference>
<dbReference type="AlphaFoldDB" id="A0A397SLM7"/>
<reference evidence="3 4" key="1">
    <citation type="submission" date="2018-06" db="EMBL/GenBank/DDBJ databases">
        <title>Comparative genomics reveals the genomic features of Rhizophagus irregularis, R. cerebriforme, R. diaphanum and Gigaspora rosea, and their symbiotic lifestyle signature.</title>
        <authorList>
            <person name="Morin E."/>
            <person name="San Clemente H."/>
            <person name="Chen E.C.H."/>
            <person name="De La Providencia I."/>
            <person name="Hainaut M."/>
            <person name="Kuo A."/>
            <person name="Kohler A."/>
            <person name="Murat C."/>
            <person name="Tang N."/>
            <person name="Roy S."/>
            <person name="Loubradou J."/>
            <person name="Henrissat B."/>
            <person name="Grigoriev I.V."/>
            <person name="Corradi N."/>
            <person name="Roux C."/>
            <person name="Martin F.M."/>
        </authorList>
    </citation>
    <scope>NUCLEOTIDE SEQUENCE [LARGE SCALE GENOMIC DNA]</scope>
    <source>
        <strain evidence="3 4">DAOM 227022</strain>
    </source>
</reference>
<evidence type="ECO:0000313" key="4">
    <source>
        <dbReference type="Proteomes" id="UP000265703"/>
    </source>
</evidence>
<dbReference type="SMART" id="SM00182">
    <property type="entry name" value="CULLIN"/>
    <property type="match status" value="1"/>
</dbReference>
<dbReference type="Proteomes" id="UP000265703">
    <property type="component" value="Unassembled WGS sequence"/>
</dbReference>
<name>A0A397SLM7_9GLOM</name>
<dbReference type="STRING" id="658196.A0A397SLM7"/>
<keyword evidence="4" id="KW-1185">Reference proteome</keyword>
<dbReference type="GO" id="GO:0006511">
    <property type="term" value="P:ubiquitin-dependent protein catabolic process"/>
    <property type="evidence" value="ECO:0007669"/>
    <property type="project" value="InterPro"/>
</dbReference>
<dbReference type="OrthoDB" id="27073at2759"/>
<dbReference type="InterPro" id="IPR016158">
    <property type="entry name" value="Cullin_homology"/>
</dbReference>
<dbReference type="InterPro" id="IPR059120">
    <property type="entry name" value="Cullin-like_AB"/>
</dbReference>
<dbReference type="InterPro" id="IPR036388">
    <property type="entry name" value="WH-like_DNA-bd_sf"/>
</dbReference>
<feature type="domain" description="Cullin family profile" evidence="2">
    <location>
        <begin position="1"/>
        <end position="152"/>
    </location>
</feature>
<comment type="similarity">
    <text evidence="1">Belongs to the cullin family.</text>
</comment>
<protein>
    <recommendedName>
        <fullName evidence="2">Cullin family profile domain-containing protein</fullName>
    </recommendedName>
</protein>
<dbReference type="Gene3D" id="1.10.10.10">
    <property type="entry name" value="Winged helix-like DNA-binding domain superfamily/Winged helix DNA-binding domain"/>
    <property type="match status" value="1"/>
</dbReference>
<dbReference type="Gene3D" id="4.10.1030.10">
    <property type="entry name" value="Ring Box Chain A, domain 5"/>
    <property type="match status" value="1"/>
</dbReference>
<dbReference type="EMBL" id="QKYT01000335">
    <property type="protein sequence ID" value="RIA86938.1"/>
    <property type="molecule type" value="Genomic_DNA"/>
</dbReference>